<evidence type="ECO:0000313" key="2">
    <source>
        <dbReference type="Proteomes" id="UP000016887"/>
    </source>
</evidence>
<dbReference type="STRING" id="1198449.ACAM_1358"/>
<dbReference type="Pfam" id="PF25952">
    <property type="entry name" value="DUF7990"/>
    <property type="match status" value="1"/>
</dbReference>
<dbReference type="AlphaFoldDB" id="U3TBA4"/>
<dbReference type="RefSeq" id="WP_022542097.1">
    <property type="nucleotide sequence ID" value="NC_022521.1"/>
</dbReference>
<dbReference type="Proteomes" id="UP000016887">
    <property type="component" value="Chromosome"/>
</dbReference>
<dbReference type="eggNOG" id="arCOG03655">
    <property type="taxonomic scope" value="Archaea"/>
</dbReference>
<dbReference type="GeneID" id="17110934"/>
<dbReference type="EMBL" id="AP012489">
    <property type="protein sequence ID" value="BAN90827.1"/>
    <property type="molecule type" value="Genomic_DNA"/>
</dbReference>
<keyword evidence="2" id="KW-1185">Reference proteome</keyword>
<accession>U3TBA4</accession>
<organism evidence="1 2">
    <name type="scientific">Aeropyrum camini SY1 = JCM 12091</name>
    <dbReference type="NCBI Taxonomy" id="1198449"/>
    <lineage>
        <taxon>Archaea</taxon>
        <taxon>Thermoproteota</taxon>
        <taxon>Thermoprotei</taxon>
        <taxon>Desulfurococcales</taxon>
        <taxon>Desulfurococcaceae</taxon>
        <taxon>Aeropyrum</taxon>
    </lineage>
</organism>
<gene>
    <name evidence="1" type="ORF">ACAM_1358</name>
</gene>
<evidence type="ECO:0000313" key="1">
    <source>
        <dbReference type="EMBL" id="BAN90827.1"/>
    </source>
</evidence>
<dbReference type="InterPro" id="IPR058303">
    <property type="entry name" value="DUF7990"/>
</dbReference>
<proteinExistence type="predicted"/>
<dbReference type="KEGG" id="acj:ACAM_1358"/>
<sequence>MPVSLVQAVYKLSEVLKGMFHELAITLRAMMSGHAIDTLQMELEELENVFATVIIGSLAGMPLAPLGLAVELAAHMEEEIAVMVEKHAKYRDGLAAYASLGG</sequence>
<reference evidence="1 2" key="1">
    <citation type="journal article" date="2013" name="Appl. Environ. Microbiol.">
        <title>Variation of the Virus-Related Elements within Syntenic Genomes of the Hyperthermophilic Archaeon Aeropyrum.</title>
        <authorList>
            <person name="Daifuku T."/>
            <person name="Yoshida T."/>
            <person name="Kitamura T."/>
            <person name="Kawaichi S."/>
            <person name="Inoue T."/>
            <person name="Nomura K."/>
            <person name="Yoshida Y."/>
            <person name="Kuno S."/>
            <person name="Sako Y."/>
        </authorList>
    </citation>
    <scope>NUCLEOTIDE SEQUENCE [LARGE SCALE GENOMIC DNA]</scope>
    <source>
        <strain evidence="1 2">SY1</strain>
    </source>
</reference>
<name>U3TBA4_9CREN</name>
<protein>
    <submittedName>
        <fullName evidence="1">Uncharacterized protein</fullName>
    </submittedName>
</protein>